<dbReference type="Proteomes" id="UP000095094">
    <property type="component" value="Unassembled WGS sequence"/>
</dbReference>
<dbReference type="RefSeq" id="WP_069663161.1">
    <property type="nucleotide sequence ID" value="NZ_JBHUJJ010000001.1"/>
</dbReference>
<dbReference type="EMBL" id="MIJY01000012">
    <property type="protein sequence ID" value="OEG16764.1"/>
    <property type="molecule type" value="Genomic_DNA"/>
</dbReference>
<accession>A0A1E5GVL9</accession>
<name>A0A1E5GVL9_9ENTE</name>
<keyword evidence="3" id="KW-1185">Reference proteome</keyword>
<protein>
    <submittedName>
        <fullName evidence="2">Uncharacterized protein</fullName>
    </submittedName>
</protein>
<evidence type="ECO:0000256" key="1">
    <source>
        <dbReference type="SAM" id="Phobius"/>
    </source>
</evidence>
<feature type="transmembrane region" description="Helical" evidence="1">
    <location>
        <begin position="73"/>
        <end position="92"/>
    </location>
</feature>
<sequence length="103" mass="11543">MSLALIIVGLIFLLYPVSAVASYSSEMHISGRVGSHVDADPESDFEEIIIKVPNEKKVEGHQLPKLGTLSMNQNSICLAVIYVLLVTVLLSWRRMIKDKERYI</sequence>
<dbReference type="AlphaFoldDB" id="A0A1E5GVL9"/>
<evidence type="ECO:0000313" key="2">
    <source>
        <dbReference type="EMBL" id="OEG16764.1"/>
    </source>
</evidence>
<proteinExistence type="predicted"/>
<comment type="caution">
    <text evidence="2">The sequence shown here is derived from an EMBL/GenBank/DDBJ whole genome shotgun (WGS) entry which is preliminary data.</text>
</comment>
<keyword evidence="1" id="KW-0812">Transmembrane</keyword>
<organism evidence="2 3">
    <name type="scientific">Enterococcus termitis</name>
    <dbReference type="NCBI Taxonomy" id="332950"/>
    <lineage>
        <taxon>Bacteria</taxon>
        <taxon>Bacillati</taxon>
        <taxon>Bacillota</taxon>
        <taxon>Bacilli</taxon>
        <taxon>Lactobacillales</taxon>
        <taxon>Enterococcaceae</taxon>
        <taxon>Enterococcus</taxon>
    </lineage>
</organism>
<evidence type="ECO:0000313" key="3">
    <source>
        <dbReference type="Proteomes" id="UP000095094"/>
    </source>
</evidence>
<keyword evidence="1" id="KW-0472">Membrane</keyword>
<gene>
    <name evidence="2" type="ORF">BCR25_03990</name>
</gene>
<reference evidence="3" key="1">
    <citation type="submission" date="2016-09" db="EMBL/GenBank/DDBJ databases">
        <authorList>
            <person name="Gulvik C.A."/>
        </authorList>
    </citation>
    <scope>NUCLEOTIDE SEQUENCE [LARGE SCALE GENOMIC DNA]</scope>
    <source>
        <strain evidence="3">LMG 8895</strain>
    </source>
</reference>
<keyword evidence="1" id="KW-1133">Transmembrane helix</keyword>